<accession>A0A0B6Z347</accession>
<reference evidence="1" key="1">
    <citation type="submission" date="2014-12" db="EMBL/GenBank/DDBJ databases">
        <title>Insight into the proteome of Arion vulgaris.</title>
        <authorList>
            <person name="Aradska J."/>
            <person name="Bulat T."/>
            <person name="Smidak R."/>
            <person name="Sarate P."/>
            <person name="Gangsoo J."/>
            <person name="Sialana F."/>
            <person name="Bilban M."/>
            <person name="Lubec G."/>
        </authorList>
    </citation>
    <scope>NUCLEOTIDE SEQUENCE</scope>
    <source>
        <tissue evidence="1">Skin</tissue>
    </source>
</reference>
<dbReference type="InterPro" id="IPR036691">
    <property type="entry name" value="Endo/exonu/phosph_ase_sf"/>
</dbReference>
<dbReference type="AlphaFoldDB" id="A0A0B6Z347"/>
<name>A0A0B6Z347_9EUPU</name>
<dbReference type="InterPro" id="IPR053321">
    <property type="entry name" value="IPP-5-Phosphatase_Type_IV"/>
</dbReference>
<proteinExistence type="predicted"/>
<dbReference type="PANTHER" id="PTHR47039">
    <property type="entry name" value="INOSITOL POLYPHOSPHATE 5-PHOSPHATASE E"/>
    <property type="match status" value="1"/>
</dbReference>
<protein>
    <recommendedName>
        <fullName evidence="2">Inositol polyphosphate-related phosphatase domain-containing protein</fullName>
    </recommendedName>
</protein>
<dbReference type="PANTHER" id="PTHR47039:SF1">
    <property type="entry name" value="INOSITOL POLYPHOSPHATE 5-PHOSPHATASE E"/>
    <property type="match status" value="1"/>
</dbReference>
<dbReference type="EMBL" id="HACG01015947">
    <property type="protein sequence ID" value="CEK62812.1"/>
    <property type="molecule type" value="Transcribed_RNA"/>
</dbReference>
<evidence type="ECO:0000313" key="1">
    <source>
        <dbReference type="EMBL" id="CEK62812.1"/>
    </source>
</evidence>
<feature type="non-terminal residue" evidence="1">
    <location>
        <position position="169"/>
    </location>
</feature>
<gene>
    <name evidence="1" type="primary">ORF46192</name>
</gene>
<feature type="non-terminal residue" evidence="1">
    <location>
        <position position="1"/>
    </location>
</feature>
<evidence type="ECO:0008006" key="2">
    <source>
        <dbReference type="Google" id="ProtNLM"/>
    </source>
</evidence>
<organism evidence="1">
    <name type="scientific">Arion vulgaris</name>
    <dbReference type="NCBI Taxonomy" id="1028688"/>
    <lineage>
        <taxon>Eukaryota</taxon>
        <taxon>Metazoa</taxon>
        <taxon>Spiralia</taxon>
        <taxon>Lophotrochozoa</taxon>
        <taxon>Mollusca</taxon>
        <taxon>Gastropoda</taxon>
        <taxon>Heterobranchia</taxon>
        <taxon>Euthyneura</taxon>
        <taxon>Panpulmonata</taxon>
        <taxon>Eupulmonata</taxon>
        <taxon>Stylommatophora</taxon>
        <taxon>Helicina</taxon>
        <taxon>Arionoidea</taxon>
        <taxon>Arionidae</taxon>
        <taxon>Arion</taxon>
    </lineage>
</organism>
<dbReference type="SUPFAM" id="SSF56219">
    <property type="entry name" value="DNase I-like"/>
    <property type="match status" value="1"/>
</dbReference>
<dbReference type="Gene3D" id="3.60.10.10">
    <property type="entry name" value="Endonuclease/exonuclease/phosphatase"/>
    <property type="match status" value="1"/>
</dbReference>
<sequence length="169" mass="18928">GYLGAGGDKSNSRANSNGDLLSQRSFTSVSVLPVITTKEARSRSGHEGSIMCGSPSTFGIDELDRYFPERKVNLFIGTWNMNELKDVRSSLDDFILPEKCDYVQDIYAIGSQENSIHKKEWEVKIQETLGTSHVLFHSVSLGSLHLAVFIRRDLIWFCSVPEDDVISLR</sequence>